<dbReference type="InterPro" id="IPR044929">
    <property type="entry name" value="DNA/RNA_non-sp_Endonuclease_sf"/>
</dbReference>
<dbReference type="Gene3D" id="3.40.570.10">
    <property type="entry name" value="Extracellular Endonuclease, subunit A"/>
    <property type="match status" value="1"/>
</dbReference>
<dbReference type="GO" id="GO:0004519">
    <property type="term" value="F:endonuclease activity"/>
    <property type="evidence" value="ECO:0007669"/>
    <property type="project" value="TreeGrafter"/>
</dbReference>
<feature type="domain" description="ENPP1-3/EXOG-like endonuclease/phosphodiesterase" evidence="3">
    <location>
        <begin position="406"/>
        <end position="638"/>
    </location>
</feature>
<comment type="caution">
    <text evidence="5">The sequence shown here is derived from an EMBL/GenBank/DDBJ whole genome shotgun (WGS) entry which is preliminary data.</text>
</comment>
<dbReference type="Pfam" id="PF01223">
    <property type="entry name" value="Endonuclease_NS"/>
    <property type="match status" value="1"/>
</dbReference>
<feature type="domain" description="DNA/RNA non-specific endonuclease/pyrophosphatase/phosphodiesterase" evidence="4">
    <location>
        <begin position="405"/>
        <end position="636"/>
    </location>
</feature>
<dbReference type="PANTHER" id="PTHR13966:SF5">
    <property type="entry name" value="ENDONUCLEASE G, MITOCHONDRIAL"/>
    <property type="match status" value="1"/>
</dbReference>
<dbReference type="InterPro" id="IPR020821">
    <property type="entry name" value="ENPP1-3/EXOG-like_nuc-like"/>
</dbReference>
<dbReference type="PANTHER" id="PTHR13966">
    <property type="entry name" value="ENDONUCLEASE RELATED"/>
    <property type="match status" value="1"/>
</dbReference>
<evidence type="ECO:0000313" key="5">
    <source>
        <dbReference type="EMBL" id="RWX81556.1"/>
    </source>
</evidence>
<dbReference type="EMBL" id="SBIP01000001">
    <property type="protein sequence ID" value="RWX81556.1"/>
    <property type="molecule type" value="Genomic_DNA"/>
</dbReference>
<dbReference type="GO" id="GO:0003676">
    <property type="term" value="F:nucleic acid binding"/>
    <property type="evidence" value="ECO:0007669"/>
    <property type="project" value="InterPro"/>
</dbReference>
<dbReference type="SMART" id="SM00477">
    <property type="entry name" value="NUC"/>
    <property type="match status" value="1"/>
</dbReference>
<keyword evidence="6" id="KW-1185">Reference proteome</keyword>
<dbReference type="SUPFAM" id="SSF54060">
    <property type="entry name" value="His-Me finger endonucleases"/>
    <property type="match status" value="1"/>
</dbReference>
<dbReference type="CDD" id="cd00091">
    <property type="entry name" value="NUC"/>
    <property type="match status" value="1"/>
</dbReference>
<proteinExistence type="predicted"/>
<dbReference type="Gene3D" id="2.40.10.10">
    <property type="entry name" value="Trypsin-like serine proteases"/>
    <property type="match status" value="2"/>
</dbReference>
<dbReference type="InterPro" id="IPR040255">
    <property type="entry name" value="Non-specific_endonuclease"/>
</dbReference>
<accession>A0A3S3U490</accession>
<evidence type="ECO:0000313" key="6">
    <source>
        <dbReference type="Proteomes" id="UP000287687"/>
    </source>
</evidence>
<dbReference type="AlphaFoldDB" id="A0A3S3U490"/>
<sequence length="658" mass="72733">MAVVGSRLSQTAKLLRKDVIVEQDDALGKRIEKSLQDMRAVRPAGLAEQDQSRAPIRRALLSDDGSDPNAFERVIGLSDLVSINFLSRGLAAGRAVCRIRVPTAGGEWFGSGFLVGPRILATNNHVLSSRADAAQAEAEFGYEHDEEGVLAPPVQFNLAPSDVFFTDIKNDITLVGVVPFSVGGVPLTRFGFLPLLPLSGKGLEGEWVTLIQHPGGQPKQMAVRACQIVELPSDEDDDVQHFIHYTTDTEPGSSGAPVLNDQWQVVAIHHKAVPKPGGDNRKKLDQGLEPEWLANEGVRISAISSLLQRHRFMDVDAGEALARIEQGLGVEPLRPADVAPGTFDALSEKDAAPHKASKWTQWGTRFQLGYEPDFLPSLPINIDDILGEQKESAAPLKSGQGHQLDYLHFSTVVHRERKFPILTAVNVRGDSLKHPGEREGSFRVDARMDEAFQSAANFYEKKLGKDPVQFSRGHLVRRFDPCWGDSVEDARIADEHTFHYTNAAPQVQGFNAGQWLDVEDYVLDRAQSKERRMTVFAGPIYRGDDPEYGHKRPGGPWRIPVSFWKVVVVEKASGEFAATAFILGQIKLIQALYEAKVFTNLRQNSLADLQSNNLQTTIATVEQETGLNFRMLRDFDALNALESTRRAQILRSPRDIIL</sequence>
<evidence type="ECO:0000259" key="4">
    <source>
        <dbReference type="SMART" id="SM00892"/>
    </source>
</evidence>
<reference evidence="5 6" key="1">
    <citation type="submission" date="2019-01" db="EMBL/GenBank/DDBJ databases">
        <title>The draft genome of Rhizobium sp. 24NR.</title>
        <authorList>
            <person name="Liu L."/>
            <person name="Liang L."/>
            <person name="Shi S."/>
            <person name="Xu L."/>
            <person name="Wang X."/>
            <person name="Li L."/>
            <person name="Zhang X."/>
        </authorList>
    </citation>
    <scope>NUCLEOTIDE SEQUENCE [LARGE SCALE GENOMIC DNA]</scope>
    <source>
        <strain evidence="5 6">24NR</strain>
    </source>
</reference>
<dbReference type="Proteomes" id="UP000287687">
    <property type="component" value="Unassembled WGS sequence"/>
</dbReference>
<dbReference type="InterPro" id="IPR044925">
    <property type="entry name" value="His-Me_finger_sf"/>
</dbReference>
<dbReference type="OrthoDB" id="9811262at2"/>
<dbReference type="GO" id="GO:0046872">
    <property type="term" value="F:metal ion binding"/>
    <property type="evidence" value="ECO:0007669"/>
    <property type="project" value="UniProtKB-KW"/>
</dbReference>
<organism evidence="5 6">
    <name type="scientific">Neorhizobium lilium</name>
    <dbReference type="NCBI Taxonomy" id="2503024"/>
    <lineage>
        <taxon>Bacteria</taxon>
        <taxon>Pseudomonadati</taxon>
        <taxon>Pseudomonadota</taxon>
        <taxon>Alphaproteobacteria</taxon>
        <taxon>Hyphomicrobiales</taxon>
        <taxon>Rhizobiaceae</taxon>
        <taxon>Rhizobium/Agrobacterium group</taxon>
        <taxon>Neorhizobium</taxon>
    </lineage>
</organism>
<evidence type="ECO:0000259" key="3">
    <source>
        <dbReference type="SMART" id="SM00477"/>
    </source>
</evidence>
<dbReference type="SUPFAM" id="SSF50494">
    <property type="entry name" value="Trypsin-like serine proteases"/>
    <property type="match status" value="1"/>
</dbReference>
<keyword evidence="2" id="KW-0479">Metal-binding</keyword>
<dbReference type="SMART" id="SM00892">
    <property type="entry name" value="Endonuclease_NS"/>
    <property type="match status" value="1"/>
</dbReference>
<dbReference type="Pfam" id="PF13365">
    <property type="entry name" value="Trypsin_2"/>
    <property type="match status" value="1"/>
</dbReference>
<evidence type="ECO:0000256" key="2">
    <source>
        <dbReference type="PIRSR" id="PIRSR640255-2"/>
    </source>
</evidence>
<feature type="active site" description="Proton acceptor" evidence="1">
    <location>
        <position position="474"/>
    </location>
</feature>
<gene>
    <name evidence="5" type="ORF">EPK99_04540</name>
</gene>
<dbReference type="InterPro" id="IPR043504">
    <property type="entry name" value="Peptidase_S1_PA_chymotrypsin"/>
</dbReference>
<dbReference type="InterPro" id="IPR009003">
    <property type="entry name" value="Peptidase_S1_PA"/>
</dbReference>
<protein>
    <submittedName>
        <fullName evidence="5">Peptidase</fullName>
    </submittedName>
</protein>
<dbReference type="RefSeq" id="WP_128441496.1">
    <property type="nucleotide sequence ID" value="NZ_SBIP01000001.1"/>
</dbReference>
<dbReference type="GO" id="GO:0016787">
    <property type="term" value="F:hydrolase activity"/>
    <property type="evidence" value="ECO:0007669"/>
    <property type="project" value="InterPro"/>
</dbReference>
<feature type="binding site" evidence="2">
    <location>
        <position position="511"/>
    </location>
    <ligand>
        <name>Mg(2+)</name>
        <dbReference type="ChEBI" id="CHEBI:18420"/>
        <note>catalytic</note>
    </ligand>
</feature>
<dbReference type="InterPro" id="IPR001604">
    <property type="entry name" value="Endo_G_ENPP1-like_dom"/>
</dbReference>
<name>A0A3S3U490_9HYPH</name>
<evidence type="ECO:0000256" key="1">
    <source>
        <dbReference type="PIRSR" id="PIRSR640255-1"/>
    </source>
</evidence>